<feature type="domain" description="Rho-GAP" evidence="8">
    <location>
        <begin position="882"/>
        <end position="1096"/>
    </location>
</feature>
<protein>
    <recommendedName>
        <fullName evidence="11">Rho-GAP domain-containing protein</fullName>
    </recommendedName>
</protein>
<dbReference type="GO" id="GO:0007165">
    <property type="term" value="P:signal transduction"/>
    <property type="evidence" value="ECO:0007669"/>
    <property type="project" value="InterPro"/>
</dbReference>
<dbReference type="HOGENOM" id="CLU_003874_1_0_1"/>
<evidence type="ECO:0000256" key="3">
    <source>
        <dbReference type="ARBA" id="ARBA00022833"/>
    </source>
</evidence>
<feature type="compositionally biased region" description="Polar residues" evidence="6">
    <location>
        <begin position="248"/>
        <end position="259"/>
    </location>
</feature>
<proteinExistence type="predicted"/>
<keyword evidence="1" id="KW-0343">GTPase activation</keyword>
<gene>
    <name evidence="9" type="primary">TPHA0E01620</name>
    <name evidence="9" type="ordered locus">TPHA_0E01620</name>
</gene>
<feature type="region of interest" description="Disordered" evidence="6">
    <location>
        <begin position="531"/>
        <end position="577"/>
    </location>
</feature>
<feature type="coiled-coil region" evidence="5">
    <location>
        <begin position="681"/>
        <end position="736"/>
    </location>
</feature>
<dbReference type="Proteomes" id="UP000005666">
    <property type="component" value="Chromosome 5"/>
</dbReference>
<dbReference type="PROSITE" id="PS00478">
    <property type="entry name" value="LIM_DOMAIN_1"/>
    <property type="match status" value="1"/>
</dbReference>
<feature type="compositionally biased region" description="Low complexity" evidence="6">
    <location>
        <begin position="457"/>
        <end position="472"/>
    </location>
</feature>
<evidence type="ECO:0000313" key="9">
    <source>
        <dbReference type="EMBL" id="CCE63255.1"/>
    </source>
</evidence>
<dbReference type="eggNOG" id="KOG1453">
    <property type="taxonomic scope" value="Eukaryota"/>
</dbReference>
<dbReference type="SMART" id="SM00324">
    <property type="entry name" value="RhoGAP"/>
    <property type="match status" value="1"/>
</dbReference>
<dbReference type="CDD" id="cd00159">
    <property type="entry name" value="RhoGAP"/>
    <property type="match status" value="1"/>
</dbReference>
<feature type="region of interest" description="Disordered" evidence="6">
    <location>
        <begin position="233"/>
        <end position="265"/>
    </location>
</feature>
<feature type="compositionally biased region" description="Polar residues" evidence="6">
    <location>
        <begin position="427"/>
        <end position="451"/>
    </location>
</feature>
<dbReference type="Gene3D" id="2.10.110.10">
    <property type="entry name" value="Cysteine Rich Protein"/>
    <property type="match status" value="2"/>
</dbReference>
<dbReference type="Pfam" id="PF00412">
    <property type="entry name" value="LIM"/>
    <property type="match status" value="2"/>
</dbReference>
<name>G8BTM7_TETPH</name>
<evidence type="ECO:0000313" key="10">
    <source>
        <dbReference type="Proteomes" id="UP000005666"/>
    </source>
</evidence>
<dbReference type="Gene3D" id="1.10.555.10">
    <property type="entry name" value="Rho GTPase activation protein"/>
    <property type="match status" value="1"/>
</dbReference>
<dbReference type="AlphaFoldDB" id="G8BTM7"/>
<feature type="compositionally biased region" description="Polar residues" evidence="6">
    <location>
        <begin position="797"/>
        <end position="812"/>
    </location>
</feature>
<accession>G8BTM7</accession>
<sequence>MTEILKIDSPKCVNCKLVIDDNKFFRIDDDKWHMNCFECYNCRDKLNIDSDFLRIGNDQKLLICSKCSNYQCASCNDHITNMAIILTNNEAYCKKCFKCFKCEKEIEGLKYAKTKKGLLCMGCHEVILNRKSAIEQQKKKDKLYLQEHNRSRSLDTYQSNLVIPKRSTRRTVVSPNRNAQSNRNSKLISTEEINKINSKGELLKDISTSNHSEDIDKFPDFLVSNDRKISSHIKSNSESVIPQFLPGENSNSKPNQDTNQKVHDRKTSIDEILNSTLENFDFDEESKIRKASLKAPNVEIRKNSTSSTDAKNLTMDDKNIMVSPKRHGIIVSNQMKADVNSEHLNYLSADKQETTNSIFYGKFRTPVGSIDLTNNAINSPISVNASDFKGGLTTDLRLNSTQEHDDKVEKVNGLAINFQTTDKENIDATSNPHLIDPQLNTSDSGQSSNDLSLPVITNTNTTNSNQNSLSDNGGKKKLSRSLSKISRNLVSNFKPKQTGNFKPAQPNNDSPYVTKIDDSLDTHSGWGVFSQKNNTSNIDNITSSKATKETRHSSRGKSDSTIYSDQKARTIDNTAMGSTFSHADEDAKYTHLRSNSNLANKSLNTPESAAELSSVTPSMDTNSTFTRFNATPSTSSHHYRKSSLQGVDNILKEDVAALSLSVPQSMATYSLDPKEVSSPTAAMLSKELAELDLSLRKMKLELRNMETSKSRLSNEIDNLRKLKDSLIGEVEQLKSERNSLASLYPTKTEQSIKEEETDELYTGLTPKKQTNSVNELTNIHSSNSKSKFWKLFSSDSPSVYGSPQQQSNTKLSPQPPNKKLFGNNPKNLGNSSEHPKLDISEPINLKSNVFEYPTDKSRSLGKPSFSGYNLNNSLSGENLYGSLLVKRCIYEGAMVPMLITTCISYIEKNENNLKTEGIYRKSGSQKLIEEIENEFKPIKSTQEMSETLKSLLDSDVNAVSNVLKRYLRKLPNPLIPFEVYEPLIEITKNSDLITALPNNEEQKNSKTIELFNFTLSSFKKLLNTIPVEHYVLLRILSNHVNKIAQFSQWNLMNLSNLAIVFSPSIIHDITGEKDMIDMKFRNYVTQFIFKNYEELFL</sequence>
<keyword evidence="2 4" id="KW-0479">Metal-binding</keyword>
<dbReference type="InterPro" id="IPR051025">
    <property type="entry name" value="RhoGAP"/>
</dbReference>
<dbReference type="PANTHER" id="PTHR15228">
    <property type="entry name" value="SPERMATHECAL PHYSIOLOGY VARIANT"/>
    <property type="match status" value="1"/>
</dbReference>
<keyword evidence="10" id="KW-1185">Reference proteome</keyword>
<dbReference type="GeneID" id="11531488"/>
<keyword evidence="3 4" id="KW-0862">Zinc</keyword>
<feature type="compositionally biased region" description="Low complexity" evidence="6">
    <location>
        <begin position="533"/>
        <end position="544"/>
    </location>
</feature>
<organism evidence="9 10">
    <name type="scientific">Tetrapisispora phaffii (strain ATCC 24235 / CBS 4417 / NBRC 1672 / NRRL Y-8282 / UCD 70-5)</name>
    <name type="common">Yeast</name>
    <name type="synonym">Fabospora phaffii</name>
    <dbReference type="NCBI Taxonomy" id="1071381"/>
    <lineage>
        <taxon>Eukaryota</taxon>
        <taxon>Fungi</taxon>
        <taxon>Dikarya</taxon>
        <taxon>Ascomycota</taxon>
        <taxon>Saccharomycotina</taxon>
        <taxon>Saccharomycetes</taxon>
        <taxon>Saccharomycetales</taxon>
        <taxon>Saccharomycetaceae</taxon>
        <taxon>Tetrapisispora</taxon>
    </lineage>
</organism>
<dbReference type="STRING" id="1071381.G8BTM7"/>
<dbReference type="InterPro" id="IPR000198">
    <property type="entry name" value="RhoGAP_dom"/>
</dbReference>
<keyword evidence="5" id="KW-0175">Coiled coil</keyword>
<dbReference type="GO" id="GO:0005096">
    <property type="term" value="F:GTPase activator activity"/>
    <property type="evidence" value="ECO:0007669"/>
    <property type="project" value="UniProtKB-KW"/>
</dbReference>
<feature type="region of interest" description="Disordered" evidence="6">
    <location>
        <begin position="423"/>
        <end position="510"/>
    </location>
</feature>
<dbReference type="OMA" id="GFERSPQ"/>
<dbReference type="GO" id="GO:0046872">
    <property type="term" value="F:metal ion binding"/>
    <property type="evidence" value="ECO:0007669"/>
    <property type="project" value="UniProtKB-KW"/>
</dbReference>
<evidence type="ECO:0000256" key="2">
    <source>
        <dbReference type="ARBA" id="ARBA00022723"/>
    </source>
</evidence>
<feature type="compositionally biased region" description="Basic and acidic residues" evidence="6">
    <location>
        <begin position="546"/>
        <end position="558"/>
    </location>
</feature>
<dbReference type="KEGG" id="tpf:TPHA_0E01620"/>
<dbReference type="PROSITE" id="PS50023">
    <property type="entry name" value="LIM_DOMAIN_2"/>
    <property type="match status" value="1"/>
</dbReference>
<dbReference type="Pfam" id="PF00620">
    <property type="entry name" value="RhoGAP"/>
    <property type="match status" value="1"/>
</dbReference>
<dbReference type="RefSeq" id="XP_003685689.1">
    <property type="nucleotide sequence ID" value="XM_003685641.1"/>
</dbReference>
<evidence type="ECO:0000256" key="4">
    <source>
        <dbReference type="PROSITE-ProRule" id="PRU00125"/>
    </source>
</evidence>
<dbReference type="SUPFAM" id="SSF48350">
    <property type="entry name" value="GTPase activation domain, GAP"/>
    <property type="match status" value="1"/>
</dbReference>
<dbReference type="InterPro" id="IPR001781">
    <property type="entry name" value="Znf_LIM"/>
</dbReference>
<evidence type="ECO:0000259" key="7">
    <source>
        <dbReference type="PROSITE" id="PS50023"/>
    </source>
</evidence>
<evidence type="ECO:0000256" key="6">
    <source>
        <dbReference type="SAM" id="MobiDB-lite"/>
    </source>
</evidence>
<evidence type="ECO:0000256" key="5">
    <source>
        <dbReference type="SAM" id="Coils"/>
    </source>
</evidence>
<dbReference type="eggNOG" id="KOG1704">
    <property type="taxonomic scope" value="Eukaryota"/>
</dbReference>
<evidence type="ECO:0000256" key="1">
    <source>
        <dbReference type="ARBA" id="ARBA00022468"/>
    </source>
</evidence>
<feature type="domain" description="LIM zinc-binding" evidence="7">
    <location>
        <begin position="10"/>
        <end position="74"/>
    </location>
</feature>
<dbReference type="EMBL" id="HE612860">
    <property type="protein sequence ID" value="CCE63255.1"/>
    <property type="molecule type" value="Genomic_DNA"/>
</dbReference>
<dbReference type="InterPro" id="IPR008936">
    <property type="entry name" value="Rho_GTPase_activation_prot"/>
</dbReference>
<dbReference type="PROSITE" id="PS50238">
    <property type="entry name" value="RHOGAP"/>
    <property type="match status" value="1"/>
</dbReference>
<dbReference type="OrthoDB" id="19923at2759"/>
<dbReference type="SMART" id="SM00132">
    <property type="entry name" value="LIM"/>
    <property type="match status" value="2"/>
</dbReference>
<evidence type="ECO:0000259" key="8">
    <source>
        <dbReference type="PROSITE" id="PS50238"/>
    </source>
</evidence>
<feature type="compositionally biased region" description="Polar residues" evidence="6">
    <location>
        <begin position="488"/>
        <end position="510"/>
    </location>
</feature>
<dbReference type="PANTHER" id="PTHR15228:SF25">
    <property type="entry name" value="F-BAR DOMAIN-CONTAINING PROTEIN"/>
    <property type="match status" value="1"/>
</dbReference>
<reference evidence="9 10" key="1">
    <citation type="journal article" date="2011" name="Proc. Natl. Acad. Sci. U.S.A.">
        <title>Evolutionary erosion of yeast sex chromosomes by mating-type switching accidents.</title>
        <authorList>
            <person name="Gordon J.L."/>
            <person name="Armisen D."/>
            <person name="Proux-Wera E."/>
            <person name="Oheigeartaigh S.S."/>
            <person name="Byrne K.P."/>
            <person name="Wolfe K.H."/>
        </authorList>
    </citation>
    <scope>NUCLEOTIDE SEQUENCE [LARGE SCALE GENOMIC DNA]</scope>
    <source>
        <strain evidence="10">ATCC 24235 / CBS 4417 / NBRC 1672 / NRRL Y-8282 / UCD 70-5</strain>
    </source>
</reference>
<keyword evidence="4" id="KW-0440">LIM domain</keyword>
<feature type="region of interest" description="Disordered" evidence="6">
    <location>
        <begin position="797"/>
        <end position="838"/>
    </location>
</feature>
<evidence type="ECO:0008006" key="11">
    <source>
        <dbReference type="Google" id="ProtNLM"/>
    </source>
</evidence>